<reference evidence="6" key="1">
    <citation type="submission" date="2021-01" db="EMBL/GenBank/DDBJ databases">
        <title>Modified the classification status of verrucomicrobia.</title>
        <authorList>
            <person name="Feng X."/>
        </authorList>
    </citation>
    <scope>NUCLEOTIDE SEQUENCE</scope>
    <source>
        <strain evidence="6">KCTC 13126</strain>
    </source>
</reference>
<keyword evidence="2" id="KW-0479">Metal-binding</keyword>
<evidence type="ECO:0000256" key="1">
    <source>
        <dbReference type="ARBA" id="ARBA00008779"/>
    </source>
</evidence>
<dbReference type="EMBL" id="JAENIL010000009">
    <property type="protein sequence ID" value="MBK1876477.1"/>
    <property type="molecule type" value="Genomic_DNA"/>
</dbReference>
<evidence type="ECO:0000256" key="3">
    <source>
        <dbReference type="ARBA" id="ARBA00022801"/>
    </source>
</evidence>
<dbReference type="SUPFAM" id="SSF53649">
    <property type="entry name" value="Alkaline phosphatase-like"/>
    <property type="match status" value="1"/>
</dbReference>
<evidence type="ECO:0000313" key="6">
    <source>
        <dbReference type="EMBL" id="MBK1876477.1"/>
    </source>
</evidence>
<dbReference type="GO" id="GO:0046872">
    <property type="term" value="F:metal ion binding"/>
    <property type="evidence" value="ECO:0007669"/>
    <property type="project" value="UniProtKB-KW"/>
</dbReference>
<evidence type="ECO:0000259" key="5">
    <source>
        <dbReference type="Pfam" id="PF00884"/>
    </source>
</evidence>
<dbReference type="InterPro" id="IPR024607">
    <property type="entry name" value="Sulfatase_CS"/>
</dbReference>
<dbReference type="InterPro" id="IPR050738">
    <property type="entry name" value="Sulfatase"/>
</dbReference>
<organism evidence="6 7">
    <name type="scientific">Pelagicoccus mobilis</name>
    <dbReference type="NCBI Taxonomy" id="415221"/>
    <lineage>
        <taxon>Bacteria</taxon>
        <taxon>Pseudomonadati</taxon>
        <taxon>Verrucomicrobiota</taxon>
        <taxon>Opitutia</taxon>
        <taxon>Puniceicoccales</taxon>
        <taxon>Pelagicoccaceae</taxon>
        <taxon>Pelagicoccus</taxon>
    </lineage>
</organism>
<dbReference type="Proteomes" id="UP000617628">
    <property type="component" value="Unassembled WGS sequence"/>
</dbReference>
<protein>
    <submittedName>
        <fullName evidence="6">Sulfatase</fullName>
    </submittedName>
</protein>
<feature type="domain" description="Sulfatase N-terminal" evidence="5">
    <location>
        <begin position="34"/>
        <end position="342"/>
    </location>
</feature>
<dbReference type="PROSITE" id="PS00149">
    <property type="entry name" value="SULFATASE_2"/>
    <property type="match status" value="1"/>
</dbReference>
<dbReference type="RefSeq" id="WP_200354694.1">
    <property type="nucleotide sequence ID" value="NZ_JAENIL010000009.1"/>
</dbReference>
<evidence type="ECO:0000256" key="4">
    <source>
        <dbReference type="ARBA" id="ARBA00022837"/>
    </source>
</evidence>
<dbReference type="InterPro" id="IPR017850">
    <property type="entry name" value="Alkaline_phosphatase_core_sf"/>
</dbReference>
<gene>
    <name evidence="6" type="ORF">JIN87_06320</name>
</gene>
<dbReference type="PANTHER" id="PTHR42693:SF53">
    <property type="entry name" value="ENDO-4-O-SULFATASE"/>
    <property type="match status" value="1"/>
</dbReference>
<sequence length="494" mass="55937">MRTPFLNRLPLAVLIAFMLAFGSWLPEASASKRPNVVFIFIDDQGYYDLGCYGATEVNTPRIDALAEKGIRFTNFYSAAPICSPSRAGLLTGLYPRRTGNHVWVHRPESTEGIPSEVLTVSELFKTAGYATACIGKWHLGFDEESLPWNQGFDYYYGILHNLDSFEVSHFDDEGGMPLQRNREVLERGTSPDHLTEMYTTEAISWIEEKATKGDEPFFLYLPHTMLHDPLGVSEKFKGSSNWGEYGDAIQEMDYNVGRIVDALERLEIDDETLVIYMSDNGRWPGRNKDQPLVGSKLTTFEGGMRVPCIAYGPGLGVKGGLESTTLAHAMDWYPTLASIAGIKIPEGMLLDGRDLSAMMLGEVEGTPAFDRSVSLNAEVPLRRIVDPSSEWAKWFTEEEYLNAFFYHGSHGELTGVRYGDWKLVLGRKLQLFNLKDDPKESIPLRAPWLFDDKTPPQNPADRKFWMNGRMQSKLRGMIVQFQREMSRGRMYWNE</sequence>
<dbReference type="Pfam" id="PF00884">
    <property type="entry name" value="Sulfatase"/>
    <property type="match status" value="1"/>
</dbReference>
<keyword evidence="3" id="KW-0378">Hydrolase</keyword>
<dbReference type="GO" id="GO:0004065">
    <property type="term" value="F:arylsulfatase activity"/>
    <property type="evidence" value="ECO:0007669"/>
    <property type="project" value="TreeGrafter"/>
</dbReference>
<dbReference type="PANTHER" id="PTHR42693">
    <property type="entry name" value="ARYLSULFATASE FAMILY MEMBER"/>
    <property type="match status" value="1"/>
</dbReference>
<comment type="caution">
    <text evidence="6">The sequence shown here is derived from an EMBL/GenBank/DDBJ whole genome shotgun (WGS) entry which is preliminary data.</text>
</comment>
<dbReference type="Gene3D" id="3.30.1120.10">
    <property type="match status" value="1"/>
</dbReference>
<accession>A0A934RY38</accession>
<proteinExistence type="inferred from homology"/>
<keyword evidence="4" id="KW-0106">Calcium</keyword>
<evidence type="ECO:0000256" key="2">
    <source>
        <dbReference type="ARBA" id="ARBA00022723"/>
    </source>
</evidence>
<comment type="similarity">
    <text evidence="1">Belongs to the sulfatase family.</text>
</comment>
<name>A0A934RY38_9BACT</name>
<dbReference type="Gene3D" id="3.40.720.10">
    <property type="entry name" value="Alkaline Phosphatase, subunit A"/>
    <property type="match status" value="1"/>
</dbReference>
<dbReference type="PROSITE" id="PS00523">
    <property type="entry name" value="SULFATASE_1"/>
    <property type="match status" value="1"/>
</dbReference>
<evidence type="ECO:0000313" key="7">
    <source>
        <dbReference type="Proteomes" id="UP000617628"/>
    </source>
</evidence>
<dbReference type="InterPro" id="IPR000917">
    <property type="entry name" value="Sulfatase_N"/>
</dbReference>
<dbReference type="AlphaFoldDB" id="A0A934RY38"/>
<keyword evidence="7" id="KW-1185">Reference proteome</keyword>
<dbReference type="CDD" id="cd16026">
    <property type="entry name" value="GALNS_like"/>
    <property type="match status" value="1"/>
</dbReference>